<dbReference type="AlphaFoldDB" id="A0A1R3GF95"/>
<sequence length="32" mass="3333">MAKESGCQLVLEAAVMGNEPKLAGLFQNNVGL</sequence>
<comment type="caution">
    <text evidence="1">The sequence shown here is derived from an EMBL/GenBank/DDBJ whole genome shotgun (WGS) entry which is preliminary data.</text>
</comment>
<keyword evidence="2" id="KW-1185">Reference proteome</keyword>
<gene>
    <name evidence="1" type="ORF">CCACVL1_26309</name>
</gene>
<protein>
    <submittedName>
        <fullName evidence="1">Uncharacterized protein</fullName>
    </submittedName>
</protein>
<reference evidence="1 2" key="1">
    <citation type="submission" date="2013-09" db="EMBL/GenBank/DDBJ databases">
        <title>Corchorus capsularis genome sequencing.</title>
        <authorList>
            <person name="Alam M."/>
            <person name="Haque M.S."/>
            <person name="Islam M.S."/>
            <person name="Emdad E.M."/>
            <person name="Islam M.M."/>
            <person name="Ahmed B."/>
            <person name="Halim A."/>
            <person name="Hossen Q.M.M."/>
            <person name="Hossain M.Z."/>
            <person name="Ahmed R."/>
            <person name="Khan M.M."/>
            <person name="Islam R."/>
            <person name="Rashid M.M."/>
            <person name="Khan S.A."/>
            <person name="Rahman M.S."/>
            <person name="Alam M."/>
        </authorList>
    </citation>
    <scope>NUCLEOTIDE SEQUENCE [LARGE SCALE GENOMIC DNA]</scope>
    <source>
        <strain evidence="2">cv. CVL-1</strain>
        <tissue evidence="1">Whole seedling</tissue>
    </source>
</reference>
<evidence type="ECO:0000313" key="2">
    <source>
        <dbReference type="Proteomes" id="UP000188268"/>
    </source>
</evidence>
<dbReference type="Gramene" id="OMO56754">
    <property type="protein sequence ID" value="OMO56754"/>
    <property type="gene ID" value="CCACVL1_26309"/>
</dbReference>
<dbReference type="Proteomes" id="UP000188268">
    <property type="component" value="Unassembled WGS sequence"/>
</dbReference>
<organism evidence="1 2">
    <name type="scientific">Corchorus capsularis</name>
    <name type="common">Jute</name>
    <dbReference type="NCBI Taxonomy" id="210143"/>
    <lineage>
        <taxon>Eukaryota</taxon>
        <taxon>Viridiplantae</taxon>
        <taxon>Streptophyta</taxon>
        <taxon>Embryophyta</taxon>
        <taxon>Tracheophyta</taxon>
        <taxon>Spermatophyta</taxon>
        <taxon>Magnoliopsida</taxon>
        <taxon>eudicotyledons</taxon>
        <taxon>Gunneridae</taxon>
        <taxon>Pentapetalae</taxon>
        <taxon>rosids</taxon>
        <taxon>malvids</taxon>
        <taxon>Malvales</taxon>
        <taxon>Malvaceae</taxon>
        <taxon>Grewioideae</taxon>
        <taxon>Apeibeae</taxon>
        <taxon>Corchorus</taxon>
    </lineage>
</organism>
<proteinExistence type="predicted"/>
<dbReference type="EMBL" id="AWWV01014461">
    <property type="protein sequence ID" value="OMO56754.1"/>
    <property type="molecule type" value="Genomic_DNA"/>
</dbReference>
<accession>A0A1R3GF95</accession>
<evidence type="ECO:0000313" key="1">
    <source>
        <dbReference type="EMBL" id="OMO56754.1"/>
    </source>
</evidence>
<name>A0A1R3GF95_COCAP</name>